<evidence type="ECO:0000313" key="1">
    <source>
        <dbReference type="EMBL" id="BBC34018.1"/>
    </source>
</evidence>
<protein>
    <submittedName>
        <fullName evidence="1">Uncharacterized protein</fullName>
    </submittedName>
</protein>
<reference evidence="1 2" key="1">
    <citation type="journal article" date="2010" name="ChemBioChem">
        <title>Cloning and characterization of the biosynthetic gene cluster of 16-membered macrolide antibiotic FD-891: involvement of a dual functional cytochrome P450 monooxygenase catalyzing epoxidation and hydroxylation.</title>
        <authorList>
            <person name="Kudo F."/>
            <person name="Motegi A."/>
            <person name="Mizoue K."/>
            <person name="Eguchi T."/>
        </authorList>
    </citation>
    <scope>NUCLEOTIDE SEQUENCE [LARGE SCALE GENOMIC DNA]</scope>
    <source>
        <strain evidence="1 2">A-8890</strain>
    </source>
</reference>
<name>A0ABN5VNM0_9ACTN</name>
<dbReference type="Proteomes" id="UP001321542">
    <property type="component" value="Chromosome"/>
</dbReference>
<sequence>MFRDHLRHARLPESVASSAEPENFLAVMESALRTYGLPLLDDMLRESLLADLGYVDFDALAQARDHAERAPVVPDLLCDTLALEGGPQSLA</sequence>
<accession>A0ABN5VNM0</accession>
<evidence type="ECO:0000313" key="2">
    <source>
        <dbReference type="Proteomes" id="UP001321542"/>
    </source>
</evidence>
<proteinExistence type="predicted"/>
<gene>
    <name evidence="1" type="ORF">SGFS_053120</name>
</gene>
<dbReference type="EMBL" id="AP018448">
    <property type="protein sequence ID" value="BBC34018.1"/>
    <property type="molecule type" value="Genomic_DNA"/>
</dbReference>
<reference evidence="1 2" key="2">
    <citation type="journal article" date="2023" name="ChemBioChem">
        <title>Acyltransferase Domain Exchange between Two Independent Type I Polyketide Synthases in the Same Producer Strain of Macrolide Antibiotics.</title>
        <authorList>
            <person name="Kudo F."/>
            <person name="Kishikawa K."/>
            <person name="Tsuboi K."/>
            <person name="Kido T."/>
            <person name="Usui T."/>
            <person name="Hashimoto J."/>
            <person name="Shin-Ya K."/>
            <person name="Miyanaga A."/>
            <person name="Eguchi T."/>
        </authorList>
    </citation>
    <scope>NUCLEOTIDE SEQUENCE [LARGE SCALE GENOMIC DNA]</scope>
    <source>
        <strain evidence="1 2">A-8890</strain>
    </source>
</reference>
<keyword evidence="2" id="KW-1185">Reference proteome</keyword>
<dbReference type="RefSeq" id="WP_286253839.1">
    <property type="nucleotide sequence ID" value="NZ_AP018448.1"/>
</dbReference>
<organism evidence="1 2">
    <name type="scientific">Streptomyces graminofaciens</name>
    <dbReference type="NCBI Taxonomy" id="68212"/>
    <lineage>
        <taxon>Bacteria</taxon>
        <taxon>Bacillati</taxon>
        <taxon>Actinomycetota</taxon>
        <taxon>Actinomycetes</taxon>
        <taxon>Kitasatosporales</taxon>
        <taxon>Streptomycetaceae</taxon>
        <taxon>Streptomyces</taxon>
    </lineage>
</organism>